<protein>
    <submittedName>
        <fullName evidence="1">Uncharacterized protein</fullName>
    </submittedName>
</protein>
<organism evidence="1 2">
    <name type="scientific">Methylobacterium phyllostachyos</name>
    <dbReference type="NCBI Taxonomy" id="582672"/>
    <lineage>
        <taxon>Bacteria</taxon>
        <taxon>Pseudomonadati</taxon>
        <taxon>Pseudomonadota</taxon>
        <taxon>Alphaproteobacteria</taxon>
        <taxon>Hyphomicrobiales</taxon>
        <taxon>Methylobacteriaceae</taxon>
        <taxon>Methylobacterium</taxon>
    </lineage>
</organism>
<reference evidence="2" key="1">
    <citation type="submission" date="2016-10" db="EMBL/GenBank/DDBJ databases">
        <authorList>
            <person name="Varghese N."/>
            <person name="Submissions S."/>
        </authorList>
    </citation>
    <scope>NUCLEOTIDE SEQUENCE [LARGE SCALE GENOMIC DNA]</scope>
    <source>
        <strain evidence="2">BL47</strain>
    </source>
</reference>
<proteinExistence type="predicted"/>
<name>A0A1H0K4V8_9HYPH</name>
<evidence type="ECO:0000313" key="1">
    <source>
        <dbReference type="EMBL" id="SDO51045.1"/>
    </source>
</evidence>
<evidence type="ECO:0000313" key="2">
    <source>
        <dbReference type="Proteomes" id="UP000198704"/>
    </source>
</evidence>
<dbReference type="EMBL" id="FNHS01000025">
    <property type="protein sequence ID" value="SDO51045.1"/>
    <property type="molecule type" value="Genomic_DNA"/>
</dbReference>
<keyword evidence="2" id="KW-1185">Reference proteome</keyword>
<accession>A0A1H0K4V8</accession>
<dbReference type="Proteomes" id="UP000198704">
    <property type="component" value="Unassembled WGS sequence"/>
</dbReference>
<gene>
    <name evidence="1" type="ORF">SAMN05216360_1253</name>
</gene>
<dbReference type="AlphaFoldDB" id="A0A1H0K4V8"/>
<sequence length="31" mass="3438">MARPVTPKIFLTEVAQPNMAAALTLRKRQQG</sequence>
<dbReference type="STRING" id="582672.SAMN05216360_1253"/>